<dbReference type="EMBL" id="JALJAT010000001">
    <property type="protein sequence ID" value="KAK4474259.1"/>
    <property type="molecule type" value="Genomic_DNA"/>
</dbReference>
<dbReference type="InterPro" id="IPR008042">
    <property type="entry name" value="Retrotrans_Pao"/>
</dbReference>
<dbReference type="AlphaFoldDB" id="A0AAE1ZIN7"/>
<keyword evidence="3" id="KW-1185">Reference proteome</keyword>
<gene>
    <name evidence="2" type="ORF">MN116_000293</name>
</gene>
<feature type="domain" description="Integrase zinc-binding" evidence="1">
    <location>
        <begin position="508"/>
        <end position="557"/>
    </location>
</feature>
<organism evidence="2 3">
    <name type="scientific">Schistosoma mekongi</name>
    <name type="common">Parasitic worm</name>
    <dbReference type="NCBI Taxonomy" id="38744"/>
    <lineage>
        <taxon>Eukaryota</taxon>
        <taxon>Metazoa</taxon>
        <taxon>Spiralia</taxon>
        <taxon>Lophotrochozoa</taxon>
        <taxon>Platyhelminthes</taxon>
        <taxon>Trematoda</taxon>
        <taxon>Digenea</taxon>
        <taxon>Strigeidida</taxon>
        <taxon>Schistosomatoidea</taxon>
        <taxon>Schistosomatidae</taxon>
        <taxon>Schistosoma</taxon>
    </lineage>
</organism>
<evidence type="ECO:0000313" key="2">
    <source>
        <dbReference type="EMBL" id="KAK4474259.1"/>
    </source>
</evidence>
<dbReference type="Gene3D" id="1.10.340.70">
    <property type="match status" value="1"/>
</dbReference>
<dbReference type="Proteomes" id="UP001292079">
    <property type="component" value="Unassembled WGS sequence"/>
</dbReference>
<dbReference type="InterPro" id="IPR041588">
    <property type="entry name" value="Integrase_H2C2"/>
</dbReference>
<evidence type="ECO:0000259" key="1">
    <source>
        <dbReference type="Pfam" id="PF17921"/>
    </source>
</evidence>
<protein>
    <recommendedName>
        <fullName evidence="1">Integrase zinc-binding domain-containing protein</fullName>
    </recommendedName>
</protein>
<dbReference type="Pfam" id="PF17921">
    <property type="entry name" value="Integrase_H2C2"/>
    <property type="match status" value="1"/>
</dbReference>
<dbReference type="Pfam" id="PF05380">
    <property type="entry name" value="Peptidase_A17"/>
    <property type="match status" value="1"/>
</dbReference>
<reference evidence="2" key="2">
    <citation type="journal article" date="2023" name="Infect Dis Poverty">
        <title>Chromosome-scale genome of the human blood fluke Schistosoma mekongi and its implications for public health.</title>
        <authorList>
            <person name="Zhou M."/>
            <person name="Xu L."/>
            <person name="Xu D."/>
            <person name="Chen W."/>
            <person name="Khan J."/>
            <person name="Hu Y."/>
            <person name="Huang H."/>
            <person name="Wei H."/>
            <person name="Zhang Y."/>
            <person name="Chusongsang P."/>
            <person name="Tanasarnprasert K."/>
            <person name="Hu X."/>
            <person name="Limpanont Y."/>
            <person name="Lv Z."/>
        </authorList>
    </citation>
    <scope>NUCLEOTIDE SEQUENCE</scope>
    <source>
        <strain evidence="2">LV_2022a</strain>
    </source>
</reference>
<evidence type="ECO:0000313" key="3">
    <source>
        <dbReference type="Proteomes" id="UP001292079"/>
    </source>
</evidence>
<reference evidence="2" key="1">
    <citation type="submission" date="2022-04" db="EMBL/GenBank/DDBJ databases">
        <authorList>
            <person name="Xu L."/>
            <person name="Lv Z."/>
        </authorList>
    </citation>
    <scope>NUCLEOTIDE SEQUENCE</scope>
    <source>
        <strain evidence="2">LV_2022a</strain>
    </source>
</reference>
<dbReference type="PANTHER" id="PTHR47331">
    <property type="entry name" value="PHD-TYPE DOMAIN-CONTAINING PROTEIN"/>
    <property type="match status" value="1"/>
</dbReference>
<accession>A0AAE1ZIN7</accession>
<proteinExistence type="predicted"/>
<comment type="caution">
    <text evidence="2">The sequence shown here is derived from an EMBL/GenBank/DDBJ whole genome shotgun (WGS) entry which is preliminary data.</text>
</comment>
<sequence length="596" mass="67883">MLCEKAVSVFTRDTPEMRHVVNKCFYVDDCLASFDEVTSAQPFVTEVRLALSRAGFKLTKFVSNSERALEGVEPCDRAPTIRDLLVDALPVERTLGLQWNVVTDTLGFVVNDANKPIAKRGMLSHLSSLFDPLGLIAPFVLCAKQMFQMTCKGKLGWDDPVDDVVANRWLEWIHNLSGINRISVPRSLKPLGYSQIIDLHVFCDASECRYGVVMYARSRVVNKIELRLLFGKARVAPMKTVTTPRLELNAASMAVRMYSVVQEELNINPDKTTFWTDSMTVICYLRNESNRYSCYVANRVAFIREVTYKNQWCHVPSRLNPADLASRGTMDVKVLNEKWLSGPLFLREPEDKWPNKEEEPIMCEISLEFRSNVALIQTVERSSCLQPLFEYYSSWYNLMKATAWLLKYVEYLKIIYGGGHNNSLKVGRLSITELRTAETVIIKATQSEAWGDVRTNTSSDYLALKVRLERLNPIVINEVVCVGGRLDHSMSPRITHPIILLSDHPTSHLIIRHYHSIVGHLGTTQVLASVRAKYWILKGGATTRRVISRCMECRRRDVRLCQQLMGPLPSWRMEVGNYPFKYVGIDLFGPFVVKRG</sequence>
<name>A0AAE1ZIN7_SCHME</name>